<dbReference type="eggNOG" id="ENOG5030RHT">
    <property type="taxonomic scope" value="Bacteria"/>
</dbReference>
<sequence>MLRRLIWALVKAALILVVLAALGLLAYAYVGPMLFPADFAAPASEVVKPVTLEIGQ</sequence>
<evidence type="ECO:0000313" key="1">
    <source>
        <dbReference type="EMBL" id="EYD71665.1"/>
    </source>
</evidence>
<name>A0A017HBI4_9RHOB</name>
<dbReference type="EMBL" id="APGJ01000006">
    <property type="protein sequence ID" value="EYD71665.1"/>
    <property type="molecule type" value="Genomic_DNA"/>
</dbReference>
<dbReference type="AlphaFoldDB" id="A0A017HBI4"/>
<gene>
    <name evidence="1" type="ORF">Lokhon_01733</name>
</gene>
<dbReference type="RefSeq" id="WP_162561774.1">
    <property type="nucleotide sequence ID" value="NZ_KB822998.1"/>
</dbReference>
<dbReference type="HOGENOM" id="CLU_203940_0_0_5"/>
<comment type="caution">
    <text evidence="1">The sequence shown here is derived from an EMBL/GenBank/DDBJ whole genome shotgun (WGS) entry which is preliminary data.</text>
</comment>
<dbReference type="Proteomes" id="UP000025047">
    <property type="component" value="Unassembled WGS sequence"/>
</dbReference>
<keyword evidence="2" id="KW-1185">Reference proteome</keyword>
<evidence type="ECO:0000313" key="2">
    <source>
        <dbReference type="Proteomes" id="UP000025047"/>
    </source>
</evidence>
<accession>A0A017HBI4</accession>
<dbReference type="PATRIC" id="fig|1122180.6.peg.1717"/>
<organism evidence="1 2">
    <name type="scientific">Limimaricola hongkongensis DSM 17492</name>
    <dbReference type="NCBI Taxonomy" id="1122180"/>
    <lineage>
        <taxon>Bacteria</taxon>
        <taxon>Pseudomonadati</taxon>
        <taxon>Pseudomonadota</taxon>
        <taxon>Alphaproteobacteria</taxon>
        <taxon>Rhodobacterales</taxon>
        <taxon>Paracoccaceae</taxon>
        <taxon>Limimaricola</taxon>
    </lineage>
</organism>
<dbReference type="STRING" id="1122180.Lokhon_01733"/>
<reference evidence="1 2" key="1">
    <citation type="submission" date="2013-03" db="EMBL/GenBank/DDBJ databases">
        <authorList>
            <person name="Fiebig A."/>
            <person name="Goeker M."/>
            <person name="Klenk H.-P.P."/>
        </authorList>
    </citation>
    <scope>NUCLEOTIDE SEQUENCE [LARGE SCALE GENOMIC DNA]</scope>
    <source>
        <strain evidence="1 2">DSM 17492</strain>
    </source>
</reference>
<protein>
    <submittedName>
        <fullName evidence="1">Uncharacterized protein</fullName>
    </submittedName>
</protein>
<proteinExistence type="predicted"/>